<dbReference type="EMBL" id="BGPR01004949">
    <property type="protein sequence ID" value="GBN05195.1"/>
    <property type="molecule type" value="Genomic_DNA"/>
</dbReference>
<organism evidence="1 2">
    <name type="scientific">Araneus ventricosus</name>
    <name type="common">Orbweaver spider</name>
    <name type="synonym">Epeira ventricosa</name>
    <dbReference type="NCBI Taxonomy" id="182803"/>
    <lineage>
        <taxon>Eukaryota</taxon>
        <taxon>Metazoa</taxon>
        <taxon>Ecdysozoa</taxon>
        <taxon>Arthropoda</taxon>
        <taxon>Chelicerata</taxon>
        <taxon>Arachnida</taxon>
        <taxon>Araneae</taxon>
        <taxon>Araneomorphae</taxon>
        <taxon>Entelegynae</taxon>
        <taxon>Araneoidea</taxon>
        <taxon>Araneidae</taxon>
        <taxon>Araneus</taxon>
    </lineage>
</organism>
<dbReference type="PANTHER" id="PTHR46954">
    <property type="entry name" value="C2H2-TYPE DOMAIN-CONTAINING PROTEIN"/>
    <property type="match status" value="1"/>
</dbReference>
<evidence type="ECO:0008006" key="3">
    <source>
        <dbReference type="Google" id="ProtNLM"/>
    </source>
</evidence>
<keyword evidence="2" id="KW-1185">Reference proteome</keyword>
<proteinExistence type="predicted"/>
<dbReference type="Proteomes" id="UP000499080">
    <property type="component" value="Unassembled WGS sequence"/>
</dbReference>
<dbReference type="PANTHER" id="PTHR46954:SF1">
    <property type="entry name" value="C2H2-TYPE DOMAIN-CONTAINING PROTEIN"/>
    <property type="match status" value="1"/>
</dbReference>
<name>A0A4Y2KS69_ARAVE</name>
<accession>A0A4Y2KS69</accession>
<gene>
    <name evidence="1" type="ORF">AVEN_143025_1</name>
</gene>
<dbReference type="OrthoDB" id="2433005at2759"/>
<comment type="caution">
    <text evidence="1">The sequence shown here is derived from an EMBL/GenBank/DDBJ whole genome shotgun (WGS) entry which is preliminary data.</text>
</comment>
<evidence type="ECO:0000313" key="2">
    <source>
        <dbReference type="Proteomes" id="UP000499080"/>
    </source>
</evidence>
<sequence>MHVEYKVSLPDHNWVVAERRKLIPTLYAGIDIQKDGLGRIEAVGCSGPKYIAIRSRKRTTSTAYSHGLDFEKFLELPEFDKITKFDNAVKPVVVFVVDGGPDENPRYQKMIQVGVHHFRQNNLDALFIAANAPGGSAFNRIERRMAPLSKDLTGLILPHEQYGNHFDAQGNTINPKLEEKNFEFAGKFLAEVWSAVVLDNYPTIDEYISAENSELNRESLEEVDDKWFSTHIRTSQYLPQIVKCFDVNCCQKVQSSFFTIVPSRVLPAPILVCHTVEGLKAPINRADTEKYKFPSLFATQILKANELLPRSVESSYKVLPYDLYSPSMQSVLPTHVCKHCGLYFESYVMLKENIICVHKITGKCQPEVGRVKPLRIDARRKQELM</sequence>
<protein>
    <recommendedName>
        <fullName evidence="3">C2H2-type domain-containing protein</fullName>
    </recommendedName>
</protein>
<reference evidence="1 2" key="1">
    <citation type="journal article" date="2019" name="Sci. Rep.">
        <title>Orb-weaving spider Araneus ventricosus genome elucidates the spidroin gene catalogue.</title>
        <authorList>
            <person name="Kono N."/>
            <person name="Nakamura H."/>
            <person name="Ohtoshi R."/>
            <person name="Moran D.A.P."/>
            <person name="Shinohara A."/>
            <person name="Yoshida Y."/>
            <person name="Fujiwara M."/>
            <person name="Mori M."/>
            <person name="Tomita M."/>
            <person name="Arakawa K."/>
        </authorList>
    </citation>
    <scope>NUCLEOTIDE SEQUENCE [LARGE SCALE GENOMIC DNA]</scope>
</reference>
<evidence type="ECO:0000313" key="1">
    <source>
        <dbReference type="EMBL" id="GBN05195.1"/>
    </source>
</evidence>
<dbReference type="AlphaFoldDB" id="A0A4Y2KS69"/>